<dbReference type="InterPro" id="IPR004812">
    <property type="entry name" value="Efflux_drug-R_Bcr/CmlA"/>
</dbReference>
<comment type="similarity">
    <text evidence="2 8">Belongs to the major facilitator superfamily. Bcr/CmlA family.</text>
</comment>
<dbReference type="PANTHER" id="PTHR23501:SF191">
    <property type="entry name" value="VACUOLAR BASIC AMINO ACID TRANSPORTER 4"/>
    <property type="match status" value="1"/>
</dbReference>
<evidence type="ECO:0000256" key="8">
    <source>
        <dbReference type="RuleBase" id="RU365088"/>
    </source>
</evidence>
<dbReference type="GO" id="GO:0005886">
    <property type="term" value="C:plasma membrane"/>
    <property type="evidence" value="ECO:0007669"/>
    <property type="project" value="UniProtKB-SubCell"/>
</dbReference>
<reference evidence="10 11" key="1">
    <citation type="submission" date="2013-07" db="EMBL/GenBank/DDBJ databases">
        <title>Thioclava pacifica DSM 10166 Genome Sequencing.</title>
        <authorList>
            <person name="Lai Q."/>
            <person name="Shao Z."/>
        </authorList>
    </citation>
    <scope>NUCLEOTIDE SEQUENCE [LARGE SCALE GENOMIC DNA]</scope>
    <source>
        <strain evidence="10 11">DSM 10166</strain>
    </source>
</reference>
<dbReference type="EMBL" id="AUND01000034">
    <property type="protein sequence ID" value="KEO51840.1"/>
    <property type="molecule type" value="Genomic_DNA"/>
</dbReference>
<evidence type="ECO:0000256" key="3">
    <source>
        <dbReference type="ARBA" id="ARBA00022448"/>
    </source>
</evidence>
<evidence type="ECO:0000256" key="2">
    <source>
        <dbReference type="ARBA" id="ARBA00006236"/>
    </source>
</evidence>
<feature type="transmembrane region" description="Helical" evidence="8">
    <location>
        <begin position="144"/>
        <end position="169"/>
    </location>
</feature>
<feature type="transmembrane region" description="Helical" evidence="8">
    <location>
        <begin position="21"/>
        <end position="44"/>
    </location>
</feature>
<dbReference type="InterPro" id="IPR011701">
    <property type="entry name" value="MFS"/>
</dbReference>
<feature type="transmembrane region" description="Helical" evidence="8">
    <location>
        <begin position="111"/>
        <end position="132"/>
    </location>
</feature>
<dbReference type="Proteomes" id="UP000027432">
    <property type="component" value="Unassembled WGS sequence"/>
</dbReference>
<accession>A0A074J7I6</accession>
<dbReference type="RefSeq" id="WP_038078187.1">
    <property type="nucleotide sequence ID" value="NZ_AUND01000034.1"/>
</dbReference>
<dbReference type="PANTHER" id="PTHR23501">
    <property type="entry name" value="MAJOR FACILITATOR SUPERFAMILY"/>
    <property type="match status" value="1"/>
</dbReference>
<evidence type="ECO:0000256" key="5">
    <source>
        <dbReference type="ARBA" id="ARBA00022692"/>
    </source>
</evidence>
<keyword evidence="11" id="KW-1185">Reference proteome</keyword>
<dbReference type="OrthoDB" id="9800416at2"/>
<proteinExistence type="inferred from homology"/>
<feature type="transmembrane region" description="Helical" evidence="8">
    <location>
        <begin position="226"/>
        <end position="248"/>
    </location>
</feature>
<feature type="transmembrane region" description="Helical" evidence="8">
    <location>
        <begin position="175"/>
        <end position="192"/>
    </location>
</feature>
<keyword evidence="6 8" id="KW-1133">Transmembrane helix</keyword>
<feature type="transmembrane region" description="Helical" evidence="8">
    <location>
        <begin position="381"/>
        <end position="399"/>
    </location>
</feature>
<comment type="subcellular location">
    <subcellularLocation>
        <location evidence="8">Cell inner membrane</location>
        <topology evidence="8">Multi-pass membrane protein</topology>
    </subcellularLocation>
    <subcellularLocation>
        <location evidence="1">Cell membrane</location>
        <topology evidence="1">Multi-pass membrane protein</topology>
    </subcellularLocation>
</comment>
<feature type="transmembrane region" description="Helical" evidence="8">
    <location>
        <begin position="318"/>
        <end position="339"/>
    </location>
</feature>
<dbReference type="eggNOG" id="COG2814">
    <property type="taxonomic scope" value="Bacteria"/>
</dbReference>
<dbReference type="InterPro" id="IPR005829">
    <property type="entry name" value="Sugar_transporter_CS"/>
</dbReference>
<dbReference type="NCBIfam" id="TIGR00710">
    <property type="entry name" value="efflux_Bcr_CflA"/>
    <property type="match status" value="1"/>
</dbReference>
<keyword evidence="5 8" id="KW-0812">Transmembrane</keyword>
<feature type="transmembrane region" description="Helical" evidence="8">
    <location>
        <begin position="351"/>
        <end position="375"/>
    </location>
</feature>
<dbReference type="PROSITE" id="PS00216">
    <property type="entry name" value="SUGAR_TRANSPORT_1"/>
    <property type="match status" value="1"/>
</dbReference>
<dbReference type="SUPFAM" id="SSF103473">
    <property type="entry name" value="MFS general substrate transporter"/>
    <property type="match status" value="1"/>
</dbReference>
<evidence type="ECO:0000256" key="7">
    <source>
        <dbReference type="ARBA" id="ARBA00023136"/>
    </source>
</evidence>
<keyword evidence="7 8" id="KW-0472">Membrane</keyword>
<feature type="domain" description="Major facilitator superfamily (MFS) profile" evidence="9">
    <location>
        <begin position="19"/>
        <end position="404"/>
    </location>
</feature>
<feature type="transmembrane region" description="Helical" evidence="8">
    <location>
        <begin position="56"/>
        <end position="75"/>
    </location>
</feature>
<evidence type="ECO:0000256" key="6">
    <source>
        <dbReference type="ARBA" id="ARBA00022989"/>
    </source>
</evidence>
<sequence>MAQMSAAPRARTPLSLPELTVMLASLTATVAFSIDAMLPALPQIAAELSPDAINRAQLVLTAFVLGMGVGTLFAGPISDAIGRKKTITGGIAIYLVGAFVAAHAQSLEALLAARLLQGIGAAGPRITVMALVRDLFAGREMARVTSFIMMIFILVPAVAPSIGAVVISFAGWRGVFWAFMVFGLIGVSWLNIRQPETLAPEHRRPLSVSKLSAAAREVLSHADVRLYIITMTLGFGQMFALLSSAQQFYAVHGVTDTFPIWFAVGALMAGTGSIFNARFVMHLGMRKIVKGSYIMQIIVSGVMLVLVVTGMTDGGAGFPLIFLYTVSVFWMAGVTFGNLNALALEHMGHIAGMAASIVTAIATVGAVLIAAPVGLAFNGTALPIVVATFLCSALAWWLMRNTSRDS</sequence>
<evidence type="ECO:0000313" key="11">
    <source>
        <dbReference type="Proteomes" id="UP000027432"/>
    </source>
</evidence>
<keyword evidence="4" id="KW-1003">Cell membrane</keyword>
<dbReference type="STRING" id="1353537.TP2_10200"/>
<evidence type="ECO:0000256" key="1">
    <source>
        <dbReference type="ARBA" id="ARBA00004651"/>
    </source>
</evidence>
<organism evidence="10 11">
    <name type="scientific">Thioclava pacifica DSM 10166</name>
    <dbReference type="NCBI Taxonomy" id="1353537"/>
    <lineage>
        <taxon>Bacteria</taxon>
        <taxon>Pseudomonadati</taxon>
        <taxon>Pseudomonadota</taxon>
        <taxon>Alphaproteobacteria</taxon>
        <taxon>Rhodobacterales</taxon>
        <taxon>Paracoccaceae</taxon>
        <taxon>Thioclava</taxon>
    </lineage>
</organism>
<evidence type="ECO:0000259" key="9">
    <source>
        <dbReference type="PROSITE" id="PS50850"/>
    </source>
</evidence>
<gene>
    <name evidence="10" type="ORF">TP2_10200</name>
</gene>
<evidence type="ECO:0000313" key="10">
    <source>
        <dbReference type="EMBL" id="KEO51840.1"/>
    </source>
</evidence>
<dbReference type="PROSITE" id="PS50850">
    <property type="entry name" value="MFS"/>
    <property type="match status" value="1"/>
</dbReference>
<protein>
    <recommendedName>
        <fullName evidence="8">Bcr/CflA family efflux transporter</fullName>
    </recommendedName>
</protein>
<dbReference type="Pfam" id="PF07690">
    <property type="entry name" value="MFS_1"/>
    <property type="match status" value="1"/>
</dbReference>
<dbReference type="Gene3D" id="1.20.1720.10">
    <property type="entry name" value="Multidrug resistance protein D"/>
    <property type="match status" value="1"/>
</dbReference>
<evidence type="ECO:0000256" key="4">
    <source>
        <dbReference type="ARBA" id="ARBA00022475"/>
    </source>
</evidence>
<keyword evidence="8" id="KW-0997">Cell inner membrane</keyword>
<feature type="transmembrane region" description="Helical" evidence="8">
    <location>
        <begin position="260"/>
        <end position="281"/>
    </location>
</feature>
<dbReference type="InterPro" id="IPR036259">
    <property type="entry name" value="MFS_trans_sf"/>
</dbReference>
<dbReference type="InterPro" id="IPR020846">
    <property type="entry name" value="MFS_dom"/>
</dbReference>
<keyword evidence="3 8" id="KW-0813">Transport</keyword>
<dbReference type="GO" id="GO:0042910">
    <property type="term" value="F:xenobiotic transmembrane transporter activity"/>
    <property type="evidence" value="ECO:0007669"/>
    <property type="project" value="InterPro"/>
</dbReference>
<dbReference type="CDD" id="cd17320">
    <property type="entry name" value="MFS_MdfA_MDR_like"/>
    <property type="match status" value="1"/>
</dbReference>
<comment type="caution">
    <text evidence="10">The sequence shown here is derived from an EMBL/GenBank/DDBJ whole genome shotgun (WGS) entry which is preliminary data.</text>
</comment>
<name>A0A074J7I6_9RHOB</name>
<feature type="transmembrane region" description="Helical" evidence="8">
    <location>
        <begin position="87"/>
        <end position="105"/>
    </location>
</feature>
<feature type="transmembrane region" description="Helical" evidence="8">
    <location>
        <begin position="293"/>
        <end position="312"/>
    </location>
</feature>
<dbReference type="GO" id="GO:1990961">
    <property type="term" value="P:xenobiotic detoxification by transmembrane export across the plasma membrane"/>
    <property type="evidence" value="ECO:0007669"/>
    <property type="project" value="InterPro"/>
</dbReference>
<dbReference type="AlphaFoldDB" id="A0A074J7I6"/>